<sequence>MSLEITAKKIIGLFFVCVALYLGLYTWNARTEVLDRLGAYTGLEFVGWVLKPGVRVHSMAQDFWERYVYLVDVHQENRELRRELDSLKLELAAKSEKAAFAERLEDLLEFTSPPGWSSSGLRVVAHNYGPLGVLESIIVDKGRLQGISSNMPVVAPEGVLGRTYKTGLNFSTVLLLSDPNSRIPVVSSRSRTPGIIAGQGQNKPLAVQYVHLNAPLQEGEYLVTSGTAGIYPKGLPVARVSRVERSEIRLFQLVEAEKLVSAMDREEVMVLDNITKLRTDYLDFDGIIRDFSGEDMLLDERGGYDF</sequence>
<dbReference type="InterPro" id="IPR055342">
    <property type="entry name" value="MreC_beta-barrel_core"/>
</dbReference>
<dbReference type="InterPro" id="IPR042175">
    <property type="entry name" value="Cell/Rod_MreC_2"/>
</dbReference>
<keyword evidence="7" id="KW-0812">Transmembrane</keyword>
<evidence type="ECO:0000256" key="4">
    <source>
        <dbReference type="ARBA" id="ARBA00032089"/>
    </source>
</evidence>
<dbReference type="eggNOG" id="COG1792">
    <property type="taxonomic scope" value="Bacteria"/>
</dbReference>
<dbReference type="AlphaFoldDB" id="D6SSD8"/>
<evidence type="ECO:0000313" key="10">
    <source>
        <dbReference type="Proteomes" id="UP000005496"/>
    </source>
</evidence>
<dbReference type="GO" id="GO:0008360">
    <property type="term" value="P:regulation of cell shape"/>
    <property type="evidence" value="ECO:0007669"/>
    <property type="project" value="UniProtKB-KW"/>
</dbReference>
<protein>
    <recommendedName>
        <fullName evidence="2 5">Cell shape-determining protein MreC</fullName>
    </recommendedName>
    <alternativeName>
        <fullName evidence="4 5">Cell shape protein MreC</fullName>
    </alternativeName>
</protein>
<feature type="transmembrane region" description="Helical" evidence="7">
    <location>
        <begin position="10"/>
        <end position="27"/>
    </location>
</feature>
<dbReference type="Gene3D" id="2.40.10.350">
    <property type="entry name" value="Rod shape-determining protein MreC, domain 2"/>
    <property type="match status" value="1"/>
</dbReference>
<evidence type="ECO:0000256" key="6">
    <source>
        <dbReference type="SAM" id="Coils"/>
    </source>
</evidence>
<feature type="domain" description="Rod shape-determining protein MreC beta-barrel core" evidence="8">
    <location>
        <begin position="134"/>
        <end position="271"/>
    </location>
</feature>
<keyword evidence="10" id="KW-1185">Reference proteome</keyword>
<comment type="similarity">
    <text evidence="1 5">Belongs to the MreC family.</text>
</comment>
<dbReference type="Gene3D" id="2.40.10.340">
    <property type="entry name" value="Rod shape-determining protein MreC, domain 1"/>
    <property type="match status" value="1"/>
</dbReference>
<dbReference type="PANTHER" id="PTHR34138">
    <property type="entry name" value="CELL SHAPE-DETERMINING PROTEIN MREC"/>
    <property type="match status" value="1"/>
</dbReference>
<dbReference type="InterPro" id="IPR042177">
    <property type="entry name" value="Cell/Rod_1"/>
</dbReference>
<feature type="coiled-coil region" evidence="6">
    <location>
        <begin position="70"/>
        <end position="104"/>
    </location>
</feature>
<organism evidence="9 10">
    <name type="scientific">Desulfonatronospira thiodismutans ASO3-1</name>
    <dbReference type="NCBI Taxonomy" id="555779"/>
    <lineage>
        <taxon>Bacteria</taxon>
        <taxon>Pseudomonadati</taxon>
        <taxon>Thermodesulfobacteriota</taxon>
        <taxon>Desulfovibrionia</taxon>
        <taxon>Desulfovibrionales</taxon>
        <taxon>Desulfonatronovibrionaceae</taxon>
        <taxon>Desulfonatronospira</taxon>
    </lineage>
</organism>
<comment type="function">
    <text evidence="5">Involved in formation and maintenance of cell shape.</text>
</comment>
<proteinExistence type="inferred from homology"/>
<evidence type="ECO:0000256" key="1">
    <source>
        <dbReference type="ARBA" id="ARBA00009369"/>
    </source>
</evidence>
<comment type="caution">
    <text evidence="9">The sequence shown here is derived from an EMBL/GenBank/DDBJ whole genome shotgun (WGS) entry which is preliminary data.</text>
</comment>
<evidence type="ECO:0000259" key="8">
    <source>
        <dbReference type="Pfam" id="PF04085"/>
    </source>
</evidence>
<evidence type="ECO:0000256" key="2">
    <source>
        <dbReference type="ARBA" id="ARBA00013855"/>
    </source>
</evidence>
<keyword evidence="7" id="KW-1133">Transmembrane helix</keyword>
<dbReference type="Pfam" id="PF04085">
    <property type="entry name" value="MreC"/>
    <property type="match status" value="1"/>
</dbReference>
<dbReference type="InterPro" id="IPR007221">
    <property type="entry name" value="MreC"/>
</dbReference>
<evidence type="ECO:0000313" key="9">
    <source>
        <dbReference type="EMBL" id="EFI33604.1"/>
    </source>
</evidence>
<evidence type="ECO:0000256" key="3">
    <source>
        <dbReference type="ARBA" id="ARBA00022960"/>
    </source>
</evidence>
<dbReference type="Proteomes" id="UP000005496">
    <property type="component" value="Unassembled WGS sequence"/>
</dbReference>
<keyword evidence="7" id="KW-0472">Membrane</keyword>
<gene>
    <name evidence="9" type="ORF">Dthio_PD0939</name>
</gene>
<dbReference type="EMBL" id="ACJN02000003">
    <property type="protein sequence ID" value="EFI33604.1"/>
    <property type="molecule type" value="Genomic_DNA"/>
</dbReference>
<reference evidence="9" key="1">
    <citation type="submission" date="2010-05" db="EMBL/GenBank/DDBJ databases">
        <title>The draft genome of Desulfonatronospira thiodismutans ASO3-1.</title>
        <authorList>
            <consortium name="US DOE Joint Genome Institute (JGI-PGF)"/>
            <person name="Lucas S."/>
            <person name="Copeland A."/>
            <person name="Lapidus A."/>
            <person name="Cheng J.-F."/>
            <person name="Bruce D."/>
            <person name="Goodwin L."/>
            <person name="Pitluck S."/>
            <person name="Chertkov O."/>
            <person name="Brettin T."/>
            <person name="Detter J.C."/>
            <person name="Han C."/>
            <person name="Land M.L."/>
            <person name="Hauser L."/>
            <person name="Kyrpides N."/>
            <person name="Mikhailova N."/>
            <person name="Muyzer G."/>
            <person name="Woyke T."/>
        </authorList>
    </citation>
    <scope>NUCLEOTIDE SEQUENCE [LARGE SCALE GENOMIC DNA]</scope>
    <source>
        <strain evidence="9">ASO3-1</strain>
    </source>
</reference>
<keyword evidence="6" id="KW-0175">Coiled coil</keyword>
<dbReference type="NCBIfam" id="TIGR00219">
    <property type="entry name" value="mreC"/>
    <property type="match status" value="1"/>
</dbReference>
<dbReference type="PIRSF" id="PIRSF038471">
    <property type="entry name" value="MreC"/>
    <property type="match status" value="1"/>
</dbReference>
<dbReference type="PANTHER" id="PTHR34138:SF1">
    <property type="entry name" value="CELL SHAPE-DETERMINING PROTEIN MREC"/>
    <property type="match status" value="1"/>
</dbReference>
<keyword evidence="3 5" id="KW-0133">Cell shape</keyword>
<evidence type="ECO:0000256" key="7">
    <source>
        <dbReference type="SAM" id="Phobius"/>
    </source>
</evidence>
<name>D6SSD8_9BACT</name>
<accession>D6SSD8</accession>
<dbReference type="GO" id="GO:0005886">
    <property type="term" value="C:plasma membrane"/>
    <property type="evidence" value="ECO:0007669"/>
    <property type="project" value="TreeGrafter"/>
</dbReference>
<evidence type="ECO:0000256" key="5">
    <source>
        <dbReference type="PIRNR" id="PIRNR038471"/>
    </source>
</evidence>